<feature type="chain" id="PRO_5043712664" evidence="2">
    <location>
        <begin position="29"/>
        <end position="323"/>
    </location>
</feature>
<protein>
    <submittedName>
        <fullName evidence="3">Tripartite tricarboxylate transporter substrate-binding protein</fullName>
    </submittedName>
</protein>
<dbReference type="Gene3D" id="3.40.190.150">
    <property type="entry name" value="Bordetella uptake gene, domain 1"/>
    <property type="match status" value="1"/>
</dbReference>
<evidence type="ECO:0000256" key="1">
    <source>
        <dbReference type="ARBA" id="ARBA00006987"/>
    </source>
</evidence>
<dbReference type="InterPro" id="IPR042100">
    <property type="entry name" value="Bug_dom1"/>
</dbReference>
<keyword evidence="4" id="KW-1185">Reference proteome</keyword>
<dbReference type="Gene3D" id="3.40.190.10">
    <property type="entry name" value="Periplasmic binding protein-like II"/>
    <property type="match status" value="1"/>
</dbReference>
<sequence length="323" mass="32942">MPPRRTAHPLRRAAAALLAWAAVVTAQAADDEAPALVVAYPAGGPVDLVARQLAAALQQQTGRAPRVENLPGASGGIGVARLLGGRSAGWLVGTPSEVVVAPLLNPALGYQPEQLRLAGVASTVAVALVGAPSDDGRPLAALLEAARLGGRPLVCGNYGVGSHAHLAGLALAERTGVPLTHVPHTGVAPLLRELAAGRVDLAFVPLQRGVAEFVAQGRLRLHALAAAARDARWPALPTLEEASGAAGFDERLWVGVFVPAAAGPAALAEAGAALATALRDEAYRAQKLAEGAQPGEPMTTDEAATLLAQETARYRARVQALPR</sequence>
<dbReference type="PANTHER" id="PTHR42928">
    <property type="entry name" value="TRICARBOXYLATE-BINDING PROTEIN"/>
    <property type="match status" value="1"/>
</dbReference>
<organism evidence="3 4">
    <name type="scientific">Aquincola agrisoli</name>
    <dbReference type="NCBI Taxonomy" id="3119538"/>
    <lineage>
        <taxon>Bacteria</taxon>
        <taxon>Pseudomonadati</taxon>
        <taxon>Pseudomonadota</taxon>
        <taxon>Betaproteobacteria</taxon>
        <taxon>Burkholderiales</taxon>
        <taxon>Sphaerotilaceae</taxon>
        <taxon>Aquincola</taxon>
    </lineage>
</organism>
<dbReference type="InterPro" id="IPR005064">
    <property type="entry name" value="BUG"/>
</dbReference>
<evidence type="ECO:0000256" key="2">
    <source>
        <dbReference type="SAM" id="SignalP"/>
    </source>
</evidence>
<dbReference type="Proteomes" id="UP001336250">
    <property type="component" value="Unassembled WGS sequence"/>
</dbReference>
<comment type="similarity">
    <text evidence="1">Belongs to the UPF0065 (bug) family.</text>
</comment>
<dbReference type="Pfam" id="PF03401">
    <property type="entry name" value="TctC"/>
    <property type="match status" value="1"/>
</dbReference>
<reference evidence="3 4" key="1">
    <citation type="submission" date="2024-02" db="EMBL/GenBank/DDBJ databases">
        <title>Genome sequence of Aquincola sp. MAHUQ-54.</title>
        <authorList>
            <person name="Huq M.A."/>
        </authorList>
    </citation>
    <scope>NUCLEOTIDE SEQUENCE [LARGE SCALE GENOMIC DNA]</scope>
    <source>
        <strain evidence="3 4">MAHUQ-54</strain>
    </source>
</reference>
<keyword evidence="2" id="KW-0732">Signal</keyword>
<dbReference type="EMBL" id="JAZIBG010000031">
    <property type="protein sequence ID" value="MEF7615353.1"/>
    <property type="molecule type" value="Genomic_DNA"/>
</dbReference>
<comment type="caution">
    <text evidence="3">The sequence shown here is derived from an EMBL/GenBank/DDBJ whole genome shotgun (WGS) entry which is preliminary data.</text>
</comment>
<proteinExistence type="inferred from homology"/>
<name>A0AAW9QG51_9BURK</name>
<accession>A0AAW9QG51</accession>
<dbReference type="RefSeq" id="WP_332290601.1">
    <property type="nucleotide sequence ID" value="NZ_JAZIBG010000031.1"/>
</dbReference>
<dbReference type="PANTHER" id="PTHR42928:SF5">
    <property type="entry name" value="BLR1237 PROTEIN"/>
    <property type="match status" value="1"/>
</dbReference>
<evidence type="ECO:0000313" key="4">
    <source>
        <dbReference type="Proteomes" id="UP001336250"/>
    </source>
</evidence>
<dbReference type="AlphaFoldDB" id="A0AAW9QG51"/>
<feature type="signal peptide" evidence="2">
    <location>
        <begin position="1"/>
        <end position="28"/>
    </location>
</feature>
<evidence type="ECO:0000313" key="3">
    <source>
        <dbReference type="EMBL" id="MEF7615353.1"/>
    </source>
</evidence>
<gene>
    <name evidence="3" type="ORF">V4F39_15650</name>
</gene>